<dbReference type="RefSeq" id="WP_147848648.1">
    <property type="nucleotide sequence ID" value="NZ_VDUZ01000022.1"/>
</dbReference>
<dbReference type="Pfam" id="PF13148">
    <property type="entry name" value="DUF3987"/>
    <property type="match status" value="1"/>
</dbReference>
<dbReference type="EMBL" id="VDUZ01000022">
    <property type="protein sequence ID" value="TXL73853.1"/>
    <property type="molecule type" value="Genomic_DNA"/>
</dbReference>
<gene>
    <name evidence="2" type="ORF">FHP25_19570</name>
</gene>
<evidence type="ECO:0000313" key="2">
    <source>
        <dbReference type="EMBL" id="TXL73853.1"/>
    </source>
</evidence>
<name>A0A5C8PJ66_9HYPH</name>
<dbReference type="Proteomes" id="UP000321638">
    <property type="component" value="Unassembled WGS sequence"/>
</dbReference>
<feature type="region of interest" description="Disordered" evidence="1">
    <location>
        <begin position="532"/>
        <end position="560"/>
    </location>
</feature>
<comment type="caution">
    <text evidence="2">The sequence shown here is derived from an EMBL/GenBank/DDBJ whole genome shotgun (WGS) entry which is preliminary data.</text>
</comment>
<reference evidence="2 3" key="1">
    <citation type="submission" date="2019-06" db="EMBL/GenBank/DDBJ databases">
        <title>New taxonomy in bacterial strain CC-CFT640, isolated from vineyard.</title>
        <authorList>
            <person name="Lin S.-Y."/>
            <person name="Tsai C.-F."/>
            <person name="Young C.-C."/>
        </authorList>
    </citation>
    <scope>NUCLEOTIDE SEQUENCE [LARGE SCALE GENOMIC DNA]</scope>
    <source>
        <strain evidence="2 3">CC-CFT640</strain>
    </source>
</reference>
<dbReference type="AlphaFoldDB" id="A0A5C8PJ66"/>
<organism evidence="2 3">
    <name type="scientific">Vineibacter terrae</name>
    <dbReference type="NCBI Taxonomy" id="2586908"/>
    <lineage>
        <taxon>Bacteria</taxon>
        <taxon>Pseudomonadati</taxon>
        <taxon>Pseudomonadota</taxon>
        <taxon>Alphaproteobacteria</taxon>
        <taxon>Hyphomicrobiales</taxon>
        <taxon>Vineibacter</taxon>
    </lineage>
</organism>
<proteinExistence type="predicted"/>
<accession>A0A5C8PJ66</accession>
<keyword evidence="3" id="KW-1185">Reference proteome</keyword>
<dbReference type="OrthoDB" id="5453446at2"/>
<sequence>MAMSAAVCNHDVPAVLPGARHSNGAPARRAGSSPSVIHDPALRQAQGRLLRAGAPLELTTGDPPSFPSDILPPKWRDWCRHAARAATAPVDYVALSLLTVAAGLIGGARHVTPVPTWREPCVLWTALVGAPGSGRTRGLDAALQLVRALEQHLGSTGDAARRRHAGAREAARVHARLWRQDVRNLVLNGAAPDPLPPEAEDPLPPRRLVIDDPRIQPIADAARGHPSGILLAPDALEAWLAARRRAGLDGRCWLKAWSAQPWTVTRRGEPVGEVTCAVSILGTLRPEAIPPERRGGSDDVLGRLLFICPPRAVLQPLLPDADGFRADALGALVRLRDMPPAARDVPLTPAALAVFEAFRRVHDQDAIALAGREAAWWSNGPAMVLRLAGVMCFLDWAAQAAATPEPAQVSAEHIGAAVDLWWHCLWPQARAVFDAAGRRDVERVRRWLAVQRPDAVSREQIRREALSQAVTAAEADAVAEALVAAGWLRPMDHAATGPGRPPRRWQVNPALWAENPCHTAWEEDDAEISATSFDSNTRDDAKTKSGAAIQPVTPSAARDPGAIAGSLAALGVTASKLREPCHSRERQVYAISATPCEQGDRI</sequence>
<dbReference type="InterPro" id="IPR025048">
    <property type="entry name" value="DUF3987"/>
</dbReference>
<evidence type="ECO:0000313" key="3">
    <source>
        <dbReference type="Proteomes" id="UP000321638"/>
    </source>
</evidence>
<evidence type="ECO:0000256" key="1">
    <source>
        <dbReference type="SAM" id="MobiDB-lite"/>
    </source>
</evidence>
<protein>
    <submittedName>
        <fullName evidence="2">DUF3987 domain-containing protein</fullName>
    </submittedName>
</protein>